<reference evidence="1 2" key="1">
    <citation type="submission" date="2019-06" db="EMBL/GenBank/DDBJ databases">
        <title>Sorghum-associated microbial communities from plants grown in Nebraska, USA.</title>
        <authorList>
            <person name="Schachtman D."/>
        </authorList>
    </citation>
    <scope>NUCLEOTIDE SEQUENCE [LARGE SCALE GENOMIC DNA]</scope>
    <source>
        <strain evidence="1 2">1225</strain>
    </source>
</reference>
<dbReference type="EMBL" id="VIWP01000003">
    <property type="protein sequence ID" value="TWF54683.1"/>
    <property type="molecule type" value="Genomic_DNA"/>
</dbReference>
<accession>A0A561QWC3</accession>
<comment type="caution">
    <text evidence="1">The sequence shown here is derived from an EMBL/GenBank/DDBJ whole genome shotgun (WGS) entry which is preliminary data.</text>
</comment>
<evidence type="ECO:0000313" key="2">
    <source>
        <dbReference type="Proteomes" id="UP000320653"/>
    </source>
</evidence>
<evidence type="ECO:0000313" key="1">
    <source>
        <dbReference type="EMBL" id="TWF54683.1"/>
    </source>
</evidence>
<protein>
    <submittedName>
        <fullName evidence="1">Uncharacterized protein</fullName>
    </submittedName>
</protein>
<proteinExistence type="predicted"/>
<sequence>MLSAQGRPLPSPDHALPVAILSPAMPVRPPDFHWQAPFRSLMRWLAKLAGGRPRCPDLPEDLRRDAGLTEAISDSRAENFWRGQQTSADRDFRP</sequence>
<name>A0A561QWC3_9HYPH</name>
<dbReference type="AlphaFoldDB" id="A0A561QWC3"/>
<organism evidence="1 2">
    <name type="scientific">Neorhizobium alkalisoli</name>
    <dbReference type="NCBI Taxonomy" id="528178"/>
    <lineage>
        <taxon>Bacteria</taxon>
        <taxon>Pseudomonadati</taxon>
        <taxon>Pseudomonadota</taxon>
        <taxon>Alphaproteobacteria</taxon>
        <taxon>Hyphomicrobiales</taxon>
        <taxon>Rhizobiaceae</taxon>
        <taxon>Rhizobium/Agrobacterium group</taxon>
        <taxon>Neorhizobium</taxon>
    </lineage>
</organism>
<dbReference type="Proteomes" id="UP000320653">
    <property type="component" value="Unassembled WGS sequence"/>
</dbReference>
<keyword evidence="2" id="KW-1185">Reference proteome</keyword>
<gene>
    <name evidence="1" type="ORF">FHW37_103553</name>
</gene>